<evidence type="ECO:0000313" key="1">
    <source>
        <dbReference type="EMBL" id="REE96636.1"/>
    </source>
</evidence>
<dbReference type="AlphaFoldDB" id="A0A3D9SL30"/>
<name>A0A3D9SL30_9ACTN</name>
<dbReference type="EMBL" id="QTTT01000001">
    <property type="protein sequence ID" value="REE96636.1"/>
    <property type="molecule type" value="Genomic_DNA"/>
</dbReference>
<comment type="caution">
    <text evidence="1">The sequence shown here is derived from an EMBL/GenBank/DDBJ whole genome shotgun (WGS) entry which is preliminary data.</text>
</comment>
<dbReference type="RefSeq" id="WP_116022251.1">
    <property type="nucleotide sequence ID" value="NZ_QTTT01000001.1"/>
</dbReference>
<protein>
    <submittedName>
        <fullName evidence="1">Uncharacterized protein</fullName>
    </submittedName>
</protein>
<sequence length="111" mass="11463">MSTDRPRQAATALPKDHTLIQAVKTTDALLPGENVKIPGLGAFTIAAAPFAVTGGRVCVPLGWSRLAVLAAADARWDTAGVAPPIWRHRSCPACGGSGRCPDSGKFEGSAR</sequence>
<evidence type="ECO:0000313" key="2">
    <source>
        <dbReference type="Proteomes" id="UP000256661"/>
    </source>
</evidence>
<reference evidence="1 2" key="1">
    <citation type="submission" date="2018-08" db="EMBL/GenBank/DDBJ databases">
        <title>Sequencing the genomes of 1000 actinobacteria strains.</title>
        <authorList>
            <person name="Klenk H.-P."/>
        </authorList>
    </citation>
    <scope>NUCLEOTIDE SEQUENCE [LARGE SCALE GENOMIC DNA]</scope>
    <source>
        <strain evidence="1 2">DSM 43927</strain>
    </source>
</reference>
<dbReference type="Proteomes" id="UP000256661">
    <property type="component" value="Unassembled WGS sequence"/>
</dbReference>
<accession>A0A3D9SL30</accession>
<gene>
    <name evidence="1" type="ORF">DFJ69_2076</name>
</gene>
<keyword evidence="2" id="KW-1185">Reference proteome</keyword>
<organism evidence="1 2">
    <name type="scientific">Thermomonospora umbrina</name>
    <dbReference type="NCBI Taxonomy" id="111806"/>
    <lineage>
        <taxon>Bacteria</taxon>
        <taxon>Bacillati</taxon>
        <taxon>Actinomycetota</taxon>
        <taxon>Actinomycetes</taxon>
        <taxon>Streptosporangiales</taxon>
        <taxon>Thermomonosporaceae</taxon>
        <taxon>Thermomonospora</taxon>
    </lineage>
</organism>
<proteinExistence type="predicted"/>